<name>A0A3P3REW2_9EURY</name>
<protein>
    <submittedName>
        <fullName evidence="2">DUF3995 domain-containing protein</fullName>
    </submittedName>
</protein>
<gene>
    <name evidence="2" type="ORF">EIK79_05835</name>
</gene>
<dbReference type="Pfam" id="PF13160">
    <property type="entry name" value="DUF3995"/>
    <property type="match status" value="1"/>
</dbReference>
<keyword evidence="3" id="KW-1185">Reference proteome</keyword>
<feature type="transmembrane region" description="Helical" evidence="1">
    <location>
        <begin position="34"/>
        <end position="55"/>
    </location>
</feature>
<evidence type="ECO:0000313" key="3">
    <source>
        <dbReference type="Proteomes" id="UP000282322"/>
    </source>
</evidence>
<feature type="transmembrane region" description="Helical" evidence="1">
    <location>
        <begin position="110"/>
        <end position="136"/>
    </location>
</feature>
<dbReference type="EMBL" id="RRCH01000011">
    <property type="protein sequence ID" value="RRJ32047.1"/>
    <property type="molecule type" value="Genomic_DNA"/>
</dbReference>
<keyword evidence="1" id="KW-0472">Membrane</keyword>
<comment type="caution">
    <text evidence="2">The sequence shown here is derived from an EMBL/GenBank/DDBJ whole genome shotgun (WGS) entry which is preliminary data.</text>
</comment>
<feature type="transmembrane region" description="Helical" evidence="1">
    <location>
        <begin position="156"/>
        <end position="177"/>
    </location>
</feature>
<dbReference type="InterPro" id="IPR025058">
    <property type="entry name" value="DUF3995"/>
</dbReference>
<sequence length="188" mass="21201">MRDGRYLFHLGCRIRFMTASPRSVTTNTSETPSWAGYAACAWMFVFAGMSFYWALGGTVGLRTVSPDLQELIHTPWLTTVFWLTGFLKLTGGLLALAFVRPWNQRIPHRLLLIAAWGVSALLVFHGLDFVIQGAFTENGLISPAYPTAWTPAHWQTFVWGPWWVLGGFLFCVATWNYQHRSPATRDSA</sequence>
<feature type="transmembrane region" description="Helical" evidence="1">
    <location>
        <begin position="75"/>
        <end position="98"/>
    </location>
</feature>
<accession>A0A3P3REW2</accession>
<keyword evidence="1" id="KW-1133">Transmembrane helix</keyword>
<evidence type="ECO:0000313" key="2">
    <source>
        <dbReference type="EMBL" id="RRJ32047.1"/>
    </source>
</evidence>
<dbReference type="AlphaFoldDB" id="A0A3P3REW2"/>
<proteinExistence type="predicted"/>
<reference evidence="2 3" key="1">
    <citation type="submission" date="2018-11" db="EMBL/GenBank/DDBJ databases">
        <title>Taxonoimc description of Halomarina strain SPP-AMP-1.</title>
        <authorList>
            <person name="Pal Y."/>
            <person name="Srinivasana K."/>
            <person name="Verma A."/>
            <person name="Kumar P."/>
        </authorList>
    </citation>
    <scope>NUCLEOTIDE SEQUENCE [LARGE SCALE GENOMIC DNA]</scope>
    <source>
        <strain evidence="2 3">SPP-AMP-1</strain>
    </source>
</reference>
<dbReference type="Proteomes" id="UP000282322">
    <property type="component" value="Unassembled WGS sequence"/>
</dbReference>
<organism evidence="2 3">
    <name type="scientific">Halocatena pleomorpha</name>
    <dbReference type="NCBI Taxonomy" id="1785090"/>
    <lineage>
        <taxon>Archaea</taxon>
        <taxon>Methanobacteriati</taxon>
        <taxon>Methanobacteriota</taxon>
        <taxon>Stenosarchaea group</taxon>
        <taxon>Halobacteria</taxon>
        <taxon>Halobacteriales</taxon>
        <taxon>Natronomonadaceae</taxon>
        <taxon>Halocatena</taxon>
    </lineage>
</organism>
<keyword evidence="1" id="KW-0812">Transmembrane</keyword>
<evidence type="ECO:0000256" key="1">
    <source>
        <dbReference type="SAM" id="Phobius"/>
    </source>
</evidence>